<protein>
    <submittedName>
        <fullName evidence="1">DUF3906 family protein</fullName>
    </submittedName>
</protein>
<reference evidence="1 2" key="1">
    <citation type="submission" date="2024-02" db="EMBL/GenBank/DDBJ databases">
        <title>Seven novel Bacillus-like species.</title>
        <authorList>
            <person name="Liu G."/>
        </authorList>
    </citation>
    <scope>NUCLEOTIDE SEQUENCE [LARGE SCALE GENOMIC DNA]</scope>
    <source>
        <strain evidence="1 2">FJAT-52991</strain>
    </source>
</reference>
<gene>
    <name evidence="1" type="ORF">WDJ61_08715</name>
</gene>
<accession>A0ABZ2NAD0</accession>
<dbReference type="Proteomes" id="UP001387364">
    <property type="component" value="Chromosome"/>
</dbReference>
<dbReference type="RefSeq" id="WP_338754498.1">
    <property type="nucleotide sequence ID" value="NZ_CP147404.1"/>
</dbReference>
<organism evidence="1 2">
    <name type="scientific">Bacillus kandeliae</name>
    <dbReference type="NCBI Taxonomy" id="3129297"/>
    <lineage>
        <taxon>Bacteria</taxon>
        <taxon>Bacillati</taxon>
        <taxon>Bacillota</taxon>
        <taxon>Bacilli</taxon>
        <taxon>Bacillales</taxon>
        <taxon>Bacillaceae</taxon>
        <taxon>Bacillus</taxon>
    </lineage>
</organism>
<name>A0ABZ2NAD0_9BACI</name>
<evidence type="ECO:0000313" key="2">
    <source>
        <dbReference type="Proteomes" id="UP001387364"/>
    </source>
</evidence>
<dbReference type="EMBL" id="CP147404">
    <property type="protein sequence ID" value="WXB94689.1"/>
    <property type="molecule type" value="Genomic_DNA"/>
</dbReference>
<proteinExistence type="predicted"/>
<dbReference type="InterPro" id="IPR024998">
    <property type="entry name" value="DUF3906"/>
</dbReference>
<keyword evidence="2" id="KW-1185">Reference proteome</keyword>
<sequence>MYLYRFEVIGESKTMPVIVVAKDDHQAFEQVDVELEKYFLSLPDYEEIVLFEKKRIGNSSGYVLPAFSK</sequence>
<dbReference type="Pfam" id="PF13046">
    <property type="entry name" value="DUF3906"/>
    <property type="match status" value="1"/>
</dbReference>
<evidence type="ECO:0000313" key="1">
    <source>
        <dbReference type="EMBL" id="WXB94689.1"/>
    </source>
</evidence>